<dbReference type="CDD" id="cd05388">
    <property type="entry name" value="CobB_N"/>
    <property type="match status" value="1"/>
</dbReference>
<dbReference type="Pfam" id="PF00155">
    <property type="entry name" value="Aminotran_1_2"/>
    <property type="match status" value="1"/>
</dbReference>
<dbReference type="NCBIfam" id="TIGR00379">
    <property type="entry name" value="cobB"/>
    <property type="match status" value="1"/>
</dbReference>
<dbReference type="NCBIfam" id="NF005915">
    <property type="entry name" value="PRK07908.1"/>
    <property type="match status" value="1"/>
</dbReference>
<dbReference type="SUPFAM" id="SSF52540">
    <property type="entry name" value="P-loop containing nucleoside triphosphate hydrolases"/>
    <property type="match status" value="1"/>
</dbReference>
<dbReference type="InterPro" id="IPR029062">
    <property type="entry name" value="Class_I_gatase-like"/>
</dbReference>
<dbReference type="Gene3D" id="3.40.50.880">
    <property type="match status" value="1"/>
</dbReference>
<feature type="region of interest" description="Disordered" evidence="8">
    <location>
        <begin position="475"/>
        <end position="507"/>
    </location>
</feature>
<comment type="catalytic activity">
    <reaction evidence="7">
        <text>hydrogenobyrinate + 2 L-glutamine + 2 ATP + 2 H2O = hydrogenobyrinate a,c-diamide + 2 L-glutamate + 2 ADP + 2 phosphate + 2 H(+)</text>
        <dbReference type="Rhea" id="RHEA:12544"/>
        <dbReference type="ChEBI" id="CHEBI:15377"/>
        <dbReference type="ChEBI" id="CHEBI:15378"/>
        <dbReference type="ChEBI" id="CHEBI:29985"/>
        <dbReference type="ChEBI" id="CHEBI:30616"/>
        <dbReference type="ChEBI" id="CHEBI:43474"/>
        <dbReference type="ChEBI" id="CHEBI:58359"/>
        <dbReference type="ChEBI" id="CHEBI:77873"/>
        <dbReference type="ChEBI" id="CHEBI:77874"/>
        <dbReference type="ChEBI" id="CHEBI:456216"/>
        <dbReference type="EC" id="6.3.5.9"/>
    </reaction>
</comment>
<dbReference type="PROSITE" id="PS51274">
    <property type="entry name" value="GATASE_COBBQ"/>
    <property type="match status" value="1"/>
</dbReference>
<keyword evidence="4 7" id="KW-0067">ATP-binding</keyword>
<dbReference type="Gene3D" id="3.40.50.300">
    <property type="entry name" value="P-loop containing nucleotide triphosphate hydrolases"/>
    <property type="match status" value="1"/>
</dbReference>
<evidence type="ECO:0000259" key="9">
    <source>
        <dbReference type="Pfam" id="PF00155"/>
    </source>
</evidence>
<dbReference type="GO" id="GO:0030170">
    <property type="term" value="F:pyridoxal phosphate binding"/>
    <property type="evidence" value="ECO:0007669"/>
    <property type="project" value="InterPro"/>
</dbReference>
<dbReference type="GO" id="GO:0005524">
    <property type="term" value="F:ATP binding"/>
    <property type="evidence" value="ECO:0007669"/>
    <property type="project" value="UniProtKB-UniRule"/>
</dbReference>
<feature type="site" description="Increases nucleophilicity of active site Cys" evidence="7">
    <location>
        <position position="451"/>
    </location>
</feature>
<name>A0A4Q2EGQ8_9ACTN</name>
<keyword evidence="2 7" id="KW-0436">Ligase</keyword>
<dbReference type="InterPro" id="IPR015422">
    <property type="entry name" value="PyrdxlP-dep_Trfase_small"/>
</dbReference>
<organism evidence="12 13">
    <name type="scientific">Propioniciclava flava</name>
    <dbReference type="NCBI Taxonomy" id="2072026"/>
    <lineage>
        <taxon>Bacteria</taxon>
        <taxon>Bacillati</taxon>
        <taxon>Actinomycetota</taxon>
        <taxon>Actinomycetes</taxon>
        <taxon>Propionibacteriales</taxon>
        <taxon>Propionibacteriaceae</taxon>
        <taxon>Propioniciclava</taxon>
    </lineage>
</organism>
<keyword evidence="13" id="KW-1185">Reference proteome</keyword>
<dbReference type="UniPathway" id="UPA00148">
    <property type="reaction ID" value="UER00220"/>
</dbReference>
<dbReference type="Gene3D" id="3.90.1150.10">
    <property type="entry name" value="Aspartate Aminotransferase, domain 1"/>
    <property type="match status" value="1"/>
</dbReference>
<dbReference type="OrthoDB" id="9764035at2"/>
<dbReference type="Pfam" id="PF01656">
    <property type="entry name" value="CbiA"/>
    <property type="match status" value="1"/>
</dbReference>
<evidence type="ECO:0000256" key="2">
    <source>
        <dbReference type="ARBA" id="ARBA00022598"/>
    </source>
</evidence>
<dbReference type="Gene3D" id="3.40.640.10">
    <property type="entry name" value="Type I PLP-dependent aspartate aminotransferase-like (Major domain)"/>
    <property type="match status" value="1"/>
</dbReference>
<feature type="active site" description="Nucleophile" evidence="7">
    <location>
        <position position="352"/>
    </location>
</feature>
<dbReference type="HAMAP" id="MF_00027">
    <property type="entry name" value="CobB_CbiA"/>
    <property type="match status" value="1"/>
</dbReference>
<dbReference type="CDD" id="cd03130">
    <property type="entry name" value="GATase1_CobB"/>
    <property type="match status" value="1"/>
</dbReference>
<feature type="domain" description="CobQ/CobB/MinD/ParA nucleotide binding" evidence="10">
    <location>
        <begin position="21"/>
        <end position="209"/>
    </location>
</feature>
<feature type="compositionally biased region" description="Polar residues" evidence="8">
    <location>
        <begin position="486"/>
        <end position="497"/>
    </location>
</feature>
<evidence type="ECO:0000313" key="12">
    <source>
        <dbReference type="EMBL" id="RXW31554.1"/>
    </source>
</evidence>
<dbReference type="InterPro" id="IPR004484">
    <property type="entry name" value="CbiA/CobB_synth"/>
</dbReference>
<dbReference type="GO" id="GO:0043802">
    <property type="term" value="F:hydrogenobyrinic acid a,c-diamide synthase (glutamine-hydrolysing) activity"/>
    <property type="evidence" value="ECO:0007669"/>
    <property type="project" value="UniProtKB-UniRule"/>
</dbReference>
<keyword evidence="7" id="KW-0169">Cobalamin biosynthesis</keyword>
<evidence type="ECO:0000256" key="1">
    <source>
        <dbReference type="ARBA" id="ARBA00001946"/>
    </source>
</evidence>
<comment type="pathway">
    <text evidence="7">Cofactor biosynthesis; adenosylcobalamin biosynthesis; cob(II)yrinate a,c-diamide from precorrin-2 (aerobic route): step 9/10.</text>
</comment>
<dbReference type="GO" id="GO:0009236">
    <property type="term" value="P:cobalamin biosynthetic process"/>
    <property type="evidence" value="ECO:0007669"/>
    <property type="project" value="UniProtKB-UniRule"/>
</dbReference>
<dbReference type="AlphaFoldDB" id="A0A4Q2EGQ8"/>
<dbReference type="PANTHER" id="PTHR43873">
    <property type="entry name" value="COBYRINATE A,C-DIAMIDE SYNTHASE"/>
    <property type="match status" value="1"/>
</dbReference>
<dbReference type="PANTHER" id="PTHR43873:SF1">
    <property type="entry name" value="COBYRINATE A,C-DIAMIDE SYNTHASE"/>
    <property type="match status" value="1"/>
</dbReference>
<evidence type="ECO:0000256" key="3">
    <source>
        <dbReference type="ARBA" id="ARBA00022741"/>
    </source>
</evidence>
<dbReference type="InterPro" id="IPR004838">
    <property type="entry name" value="NHTrfase_class1_PyrdxlP-BS"/>
</dbReference>
<comment type="function">
    <text evidence="7">Catalyzes the ATP-dependent amidation of the two carboxylate groups at positions a and c of hydrogenobyrinate, using either L-glutamine or ammonia as the nitrogen source.</text>
</comment>
<dbReference type="EMBL" id="PPCV01000008">
    <property type="protein sequence ID" value="RXW31554.1"/>
    <property type="molecule type" value="Genomic_DNA"/>
</dbReference>
<sequence length="852" mass="87920">MPPADPFDDTGAADGWALPRLVIAAAASSAGKTTVTTGLLAALTARGVRAAGFKVGPDFIDPGYHALATGRPGRNLDPVMVGEERVAPLFAHGFVTPEPADIAVVEGVMGLFDGRLRTGGVGSTAHVAKLITAPVILVVDGAGSSRTAAAAALGLAAFDPQVRVAGVIVNRVASPAHGAELAQVFQEAGMPVLGVVPRDARVSAPSRHLGLVPASERAESAHTIAALAQHVDAHVDLDAVLELAASAPPLHARPWDPAAEVAPVPGRPRIAVFGGRAFTFRYAETTELLDAAGCDVVEVDPLTDAALPDNVAGLYIGGGFPEVHAADLSANAPLRDAVARAIGAGVPTVAECAGQLYLGEHLDGHPMVGALPASARMTPRLTLGYRHAQASEATLVADGRSDAVWGHEFHRTHTLPGAGEHPAWAWNDRVEGFSLDPAEIGEPTLHSSYLHVHWAGTPLAAQRFADAAARYVRRAGQGASPEGDASASSTHRTTTLPSAPDGGIDLHHHGDRDIAAGLIDLAVNVQTTGPAPWLTDVIAATTATLGAYPSTDAAVAAIADAHGVDPAMVLPTAGGAEAFALIARALPLAHPLVVHPQFTEPEAALRAAGRAVQRWLLPVDAHAGTPPLGELPSWADALFVGNPTNPTGWLHRRNDLLEAGQGRILVVDEAFMDAAHEAESLIAPSMPGRLVLRSLSKTWGLAGLRVGYVVGDPALVAALAAVQPPWPLSSPALAATVAVLSPQARAQASTWYAQVDADRAYLVSALEAHGFPVVHGSAPFVLIDTSRVGAHSLRPGLAKRGFAVRRAESFPGLSPTWIRIRVPDPETTDTFVAALASLAEEAAASTVGERTR</sequence>
<dbReference type="InterPro" id="IPR004839">
    <property type="entry name" value="Aminotransferase_I/II_large"/>
</dbReference>
<dbReference type="InterPro" id="IPR027417">
    <property type="entry name" value="P-loop_NTPase"/>
</dbReference>
<comment type="cofactor">
    <cofactor evidence="1 7">
        <name>Mg(2+)</name>
        <dbReference type="ChEBI" id="CHEBI:18420"/>
    </cofactor>
</comment>
<evidence type="ECO:0000256" key="5">
    <source>
        <dbReference type="ARBA" id="ARBA00022842"/>
    </source>
</evidence>
<comment type="similarity">
    <text evidence="7">Belongs to the CobB/CbiA family.</text>
</comment>
<dbReference type="InterPro" id="IPR011698">
    <property type="entry name" value="GATase_3"/>
</dbReference>
<dbReference type="GO" id="GO:0042242">
    <property type="term" value="F:cobyrinic acid a,c-diamide synthase activity"/>
    <property type="evidence" value="ECO:0007669"/>
    <property type="project" value="InterPro"/>
</dbReference>
<evidence type="ECO:0000313" key="13">
    <source>
        <dbReference type="Proteomes" id="UP000290624"/>
    </source>
</evidence>
<dbReference type="InterPro" id="IPR015424">
    <property type="entry name" value="PyrdxlP-dep_Trfase"/>
</dbReference>
<feature type="domain" description="Aminotransferase class I/classII large" evidence="9">
    <location>
        <begin position="519"/>
        <end position="835"/>
    </location>
</feature>
<dbReference type="Proteomes" id="UP000290624">
    <property type="component" value="Unassembled WGS sequence"/>
</dbReference>
<feature type="domain" description="CobB/CobQ-like glutamine amidotransferase" evidence="11">
    <location>
        <begin position="269"/>
        <end position="456"/>
    </location>
</feature>
<proteinExistence type="inferred from homology"/>
<accession>A0A4Q2EGQ8</accession>
<comment type="domain">
    <text evidence="7">Comprises of two domains. The C-terminal domain contains the binding site for glutamine and catalyzes the hydrolysis of this substrate to glutamate and ammonia. The N-terminal domain is anticipated to bind ATP and hydrogenobyrinate and catalyzes the ultimate synthesis of the diamide product. The ammonia produced via the glutaminase domain is probably translocated to the adjacent domain via a molecular tunnel, where it reacts with an activated intermediate.</text>
</comment>
<dbReference type="InterPro" id="IPR002586">
    <property type="entry name" value="CobQ/CobB/MinD/ParA_Nub-bd_dom"/>
</dbReference>
<evidence type="ECO:0000256" key="6">
    <source>
        <dbReference type="ARBA" id="ARBA00022962"/>
    </source>
</evidence>
<evidence type="ECO:0000256" key="4">
    <source>
        <dbReference type="ARBA" id="ARBA00022840"/>
    </source>
</evidence>
<evidence type="ECO:0000259" key="11">
    <source>
        <dbReference type="Pfam" id="PF07685"/>
    </source>
</evidence>
<keyword evidence="3 7" id="KW-0547">Nucleotide-binding</keyword>
<dbReference type="CDD" id="cd00609">
    <property type="entry name" value="AAT_like"/>
    <property type="match status" value="1"/>
</dbReference>
<reference evidence="12 13" key="1">
    <citation type="submission" date="2018-01" db="EMBL/GenBank/DDBJ databases">
        <title>Lactibacter flavus gen. nov., sp. nov., a novel bacterium of the family Propionibacteriaceae isolated from raw milk and dairy products.</title>
        <authorList>
            <person name="Wenning M."/>
            <person name="Breitenwieser F."/>
            <person name="Huptas C."/>
            <person name="von Neubeck M."/>
            <person name="Busse H.-J."/>
            <person name="Scherer S."/>
        </authorList>
    </citation>
    <scope>NUCLEOTIDE SEQUENCE [LARGE SCALE GENOMIC DNA]</scope>
    <source>
        <strain evidence="12 13">VG341</strain>
    </source>
</reference>
<comment type="caution">
    <text evidence="12">The sequence shown here is derived from an EMBL/GenBank/DDBJ whole genome shotgun (WGS) entry which is preliminary data.</text>
</comment>
<dbReference type="SUPFAM" id="SSF53383">
    <property type="entry name" value="PLP-dependent transferases"/>
    <property type="match status" value="1"/>
</dbReference>
<dbReference type="RefSeq" id="WP_129459439.1">
    <property type="nucleotide sequence ID" value="NZ_PPCV01000008.1"/>
</dbReference>
<evidence type="ECO:0000259" key="10">
    <source>
        <dbReference type="Pfam" id="PF01656"/>
    </source>
</evidence>
<evidence type="ECO:0000256" key="8">
    <source>
        <dbReference type="SAM" id="MobiDB-lite"/>
    </source>
</evidence>
<dbReference type="InterPro" id="IPR015421">
    <property type="entry name" value="PyrdxlP-dep_Trfase_major"/>
</dbReference>
<dbReference type="EC" id="6.3.5.9" evidence="7"/>
<dbReference type="NCBIfam" id="NF002204">
    <property type="entry name" value="PRK01077.1"/>
    <property type="match status" value="1"/>
</dbReference>
<keyword evidence="5 7" id="KW-0460">Magnesium</keyword>
<protein>
    <recommendedName>
        <fullName evidence="7">Hydrogenobyrinate a,c-diamide synthase</fullName>
        <ecNumber evidence="7">6.3.5.9</ecNumber>
    </recommendedName>
    <alternativeName>
        <fullName evidence="7">Hydrogenobyrinic acid a,c-diamide synthase</fullName>
    </alternativeName>
</protein>
<comment type="miscellaneous">
    <text evidence="7">The a and c carboxylates of hydrogenobyrinate are activated for nucleophilic attack via formation of a phosphorylated intermediate by ATP. CobB catalyzes first the amidation of the c-carboxylate, and then that of the a-carboxylate.</text>
</comment>
<dbReference type="PROSITE" id="PS00105">
    <property type="entry name" value="AA_TRANSFER_CLASS_1"/>
    <property type="match status" value="1"/>
</dbReference>
<dbReference type="SUPFAM" id="SSF52317">
    <property type="entry name" value="Class I glutamine amidotransferase-like"/>
    <property type="match status" value="1"/>
</dbReference>
<dbReference type="Pfam" id="PF07685">
    <property type="entry name" value="GATase_3"/>
    <property type="match status" value="1"/>
</dbReference>
<keyword evidence="6 7" id="KW-0315">Glutamine amidotransferase</keyword>
<evidence type="ECO:0000256" key="7">
    <source>
        <dbReference type="HAMAP-Rule" id="MF_00027"/>
    </source>
</evidence>
<gene>
    <name evidence="7" type="primary">cobB</name>
    <name evidence="12" type="ORF">C1706_11845</name>
</gene>